<keyword evidence="11" id="KW-0479">Metal-binding</keyword>
<evidence type="ECO:0000256" key="9">
    <source>
        <dbReference type="ARBA" id="ARBA00023049"/>
    </source>
</evidence>
<dbReference type="PANTHER" id="PTHR42837">
    <property type="entry name" value="REGULATOR OF SIGMA-E PROTEASE RSEP"/>
    <property type="match status" value="1"/>
</dbReference>
<evidence type="ECO:0000259" key="13">
    <source>
        <dbReference type="Pfam" id="PF17820"/>
    </source>
</evidence>
<proteinExistence type="inferred from homology"/>
<dbReference type="EC" id="3.4.24.-" evidence="11"/>
<reference evidence="14" key="1">
    <citation type="submission" date="2022-12" db="EMBL/GenBank/DDBJ databases">
        <authorList>
            <person name="Bing R.G."/>
            <person name="Willard D.J."/>
            <person name="Manesh M.J.H."/>
            <person name="Laemthong T."/>
            <person name="Crosby J.R."/>
            <person name="Kelly R.M."/>
        </authorList>
    </citation>
    <scope>NUCLEOTIDE SEQUENCE</scope>
    <source>
        <strain evidence="14">DSM 8991</strain>
    </source>
</reference>
<sequence>MVNLLIALMVLTIVILIHEFGHFIVCKLSGVLVEEFAIGFGPKIFSIKGKETEYSVRAFLIGGYVKPLGEDQEVDHPRALGKAKIHKRILMVLMGPLMNFVLAIVIMMGIGYFVGFGTNTIGRVEPTMPAYHAGIKPGDKIVELDGNRVFVWDQVSFYLAVHNMLYKDKPLEIKILRDGQEYKFYVTPRYDPNTKSRRIGISPKISQKNFFDSLYYSIFATYAEIKETIYGVILILSGKVSGSEVMGPVGIVKTIGQAANAGFKQDFISGLLNILWLMQLISVNLGVINLIPFPALDGSRLVFYLYEAVAGKPFNKEKEALIHTIGFVLLLLLLVIVTFNDIKNIIMSGR</sequence>
<feature type="transmembrane region" description="Helical" evidence="11">
    <location>
        <begin position="6"/>
        <end position="25"/>
    </location>
</feature>
<feature type="transmembrane region" description="Helical" evidence="11">
    <location>
        <begin position="274"/>
        <end position="296"/>
    </location>
</feature>
<dbReference type="EMBL" id="CP113864">
    <property type="protein sequence ID" value="WAM32365.1"/>
    <property type="molecule type" value="Genomic_DNA"/>
</dbReference>
<keyword evidence="8 11" id="KW-1133">Transmembrane helix</keyword>
<dbReference type="InterPro" id="IPR008915">
    <property type="entry name" value="Peptidase_M50"/>
</dbReference>
<evidence type="ECO:0000256" key="5">
    <source>
        <dbReference type="ARBA" id="ARBA00022692"/>
    </source>
</evidence>
<dbReference type="InterPro" id="IPR041489">
    <property type="entry name" value="PDZ_6"/>
</dbReference>
<keyword evidence="5 11" id="KW-0812">Transmembrane</keyword>
<keyword evidence="9 11" id="KW-0482">Metalloprotease</keyword>
<evidence type="ECO:0000256" key="8">
    <source>
        <dbReference type="ARBA" id="ARBA00022989"/>
    </source>
</evidence>
<comment type="similarity">
    <text evidence="3 11">Belongs to the peptidase M50B family.</text>
</comment>
<dbReference type="SUPFAM" id="SSF50156">
    <property type="entry name" value="PDZ domain-like"/>
    <property type="match status" value="1"/>
</dbReference>
<dbReference type="Pfam" id="PF02163">
    <property type="entry name" value="Peptidase_M50"/>
    <property type="match status" value="1"/>
</dbReference>
<name>A0ABY7BHQ9_9FIRM</name>
<evidence type="ECO:0000313" key="14">
    <source>
        <dbReference type="EMBL" id="WAM32365.1"/>
    </source>
</evidence>
<keyword evidence="15" id="KW-1185">Reference proteome</keyword>
<keyword evidence="10 11" id="KW-0472">Membrane</keyword>
<accession>A0ABY7BHQ9</accession>
<dbReference type="Gene3D" id="2.30.42.10">
    <property type="match status" value="1"/>
</dbReference>
<feature type="transmembrane region" description="Helical" evidence="11">
    <location>
        <begin position="320"/>
        <end position="340"/>
    </location>
</feature>
<evidence type="ECO:0000256" key="3">
    <source>
        <dbReference type="ARBA" id="ARBA00007931"/>
    </source>
</evidence>
<organism evidence="14 15">
    <name type="scientific">Caldicellulosiruptor naganoensis</name>
    <dbReference type="NCBI Taxonomy" id="29324"/>
    <lineage>
        <taxon>Bacteria</taxon>
        <taxon>Bacillati</taxon>
        <taxon>Bacillota</taxon>
        <taxon>Bacillota incertae sedis</taxon>
        <taxon>Caldicellulosiruptorales</taxon>
        <taxon>Caldicellulosiruptoraceae</taxon>
        <taxon>Caldicellulosiruptor</taxon>
    </lineage>
</organism>
<dbReference type="InterPro" id="IPR036034">
    <property type="entry name" value="PDZ_sf"/>
</dbReference>
<dbReference type="InterPro" id="IPR004387">
    <property type="entry name" value="Pept_M50_Zn"/>
</dbReference>
<dbReference type="CDD" id="cd23081">
    <property type="entry name" value="cpPDZ_EcRseP-like"/>
    <property type="match status" value="1"/>
</dbReference>
<evidence type="ECO:0000256" key="10">
    <source>
        <dbReference type="ARBA" id="ARBA00023136"/>
    </source>
</evidence>
<evidence type="ECO:0000313" key="15">
    <source>
        <dbReference type="Proteomes" id="UP001164745"/>
    </source>
</evidence>
<evidence type="ECO:0000256" key="2">
    <source>
        <dbReference type="ARBA" id="ARBA00004141"/>
    </source>
</evidence>
<evidence type="ECO:0000256" key="7">
    <source>
        <dbReference type="ARBA" id="ARBA00022833"/>
    </source>
</evidence>
<keyword evidence="7 11" id="KW-0862">Zinc</keyword>
<dbReference type="RefSeq" id="WP_235374625.1">
    <property type="nucleotide sequence ID" value="NZ_CP113864.1"/>
</dbReference>
<evidence type="ECO:0000259" key="12">
    <source>
        <dbReference type="Pfam" id="PF02163"/>
    </source>
</evidence>
<dbReference type="PANTHER" id="PTHR42837:SF2">
    <property type="entry name" value="MEMBRANE METALLOPROTEASE ARASP2, CHLOROPLASTIC-RELATED"/>
    <property type="match status" value="1"/>
</dbReference>
<comment type="subcellular location">
    <subcellularLocation>
        <location evidence="2">Membrane</location>
        <topology evidence="2">Multi-pass membrane protein</topology>
    </subcellularLocation>
</comment>
<evidence type="ECO:0000256" key="4">
    <source>
        <dbReference type="ARBA" id="ARBA00022670"/>
    </source>
</evidence>
<evidence type="ECO:0000256" key="1">
    <source>
        <dbReference type="ARBA" id="ARBA00001947"/>
    </source>
</evidence>
<evidence type="ECO:0000256" key="11">
    <source>
        <dbReference type="RuleBase" id="RU362031"/>
    </source>
</evidence>
<dbReference type="NCBIfam" id="TIGR00054">
    <property type="entry name" value="RIP metalloprotease RseP"/>
    <property type="match status" value="1"/>
</dbReference>
<keyword evidence="6 11" id="KW-0378">Hydrolase</keyword>
<evidence type="ECO:0000256" key="6">
    <source>
        <dbReference type="ARBA" id="ARBA00022801"/>
    </source>
</evidence>
<dbReference type="CDD" id="cd06163">
    <property type="entry name" value="S2P-M50_PDZ_RseP-like"/>
    <property type="match status" value="1"/>
</dbReference>
<feature type="domain" description="Peptidase M50" evidence="12">
    <location>
        <begin position="7"/>
        <end position="333"/>
    </location>
</feature>
<feature type="transmembrane region" description="Helical" evidence="11">
    <location>
        <begin position="89"/>
        <end position="114"/>
    </location>
</feature>
<protein>
    <recommendedName>
        <fullName evidence="11">Zinc metalloprotease</fullName>
        <ecNumber evidence="11">3.4.24.-</ecNumber>
    </recommendedName>
</protein>
<dbReference type="Pfam" id="PF17820">
    <property type="entry name" value="PDZ_6"/>
    <property type="match status" value="1"/>
</dbReference>
<dbReference type="GO" id="GO:0008237">
    <property type="term" value="F:metallopeptidase activity"/>
    <property type="evidence" value="ECO:0007669"/>
    <property type="project" value="UniProtKB-KW"/>
</dbReference>
<dbReference type="Proteomes" id="UP001164745">
    <property type="component" value="Chromosome"/>
</dbReference>
<feature type="domain" description="PDZ" evidence="13">
    <location>
        <begin position="121"/>
        <end position="160"/>
    </location>
</feature>
<gene>
    <name evidence="14" type="primary">rseP</name>
    <name evidence="14" type="ORF">OTJ99_000901</name>
</gene>
<keyword evidence="4" id="KW-0645">Protease</keyword>
<comment type="cofactor">
    <cofactor evidence="1 11">
        <name>Zn(2+)</name>
        <dbReference type="ChEBI" id="CHEBI:29105"/>
    </cofactor>
</comment>